<dbReference type="AlphaFoldDB" id="A0A284RD99"/>
<evidence type="ECO:0000313" key="2">
    <source>
        <dbReference type="Proteomes" id="UP000219338"/>
    </source>
</evidence>
<name>A0A284RD99_ARMOS</name>
<dbReference type="Proteomes" id="UP000219338">
    <property type="component" value="Unassembled WGS sequence"/>
</dbReference>
<organism evidence="1 2">
    <name type="scientific">Armillaria ostoyae</name>
    <name type="common">Armillaria root rot fungus</name>
    <dbReference type="NCBI Taxonomy" id="47428"/>
    <lineage>
        <taxon>Eukaryota</taxon>
        <taxon>Fungi</taxon>
        <taxon>Dikarya</taxon>
        <taxon>Basidiomycota</taxon>
        <taxon>Agaricomycotina</taxon>
        <taxon>Agaricomycetes</taxon>
        <taxon>Agaricomycetidae</taxon>
        <taxon>Agaricales</taxon>
        <taxon>Marasmiineae</taxon>
        <taxon>Physalacriaceae</taxon>
        <taxon>Armillaria</taxon>
    </lineage>
</organism>
<reference evidence="2" key="1">
    <citation type="journal article" date="2017" name="Nat. Ecol. Evol.">
        <title>Genome expansion and lineage-specific genetic innovations in the forest pathogenic fungi Armillaria.</title>
        <authorList>
            <person name="Sipos G."/>
            <person name="Prasanna A.N."/>
            <person name="Walter M.C."/>
            <person name="O'Connor E."/>
            <person name="Balint B."/>
            <person name="Krizsan K."/>
            <person name="Kiss B."/>
            <person name="Hess J."/>
            <person name="Varga T."/>
            <person name="Slot J."/>
            <person name="Riley R."/>
            <person name="Boka B."/>
            <person name="Rigling D."/>
            <person name="Barry K."/>
            <person name="Lee J."/>
            <person name="Mihaltcheva S."/>
            <person name="LaButti K."/>
            <person name="Lipzen A."/>
            <person name="Waldron R."/>
            <person name="Moloney N.M."/>
            <person name="Sperisen C."/>
            <person name="Kredics L."/>
            <person name="Vagvoelgyi C."/>
            <person name="Patrignani A."/>
            <person name="Fitzpatrick D."/>
            <person name="Nagy I."/>
            <person name="Doyle S."/>
            <person name="Anderson J.B."/>
            <person name="Grigoriev I.V."/>
            <person name="Gueldener U."/>
            <person name="Muensterkoetter M."/>
            <person name="Nagy L.G."/>
        </authorList>
    </citation>
    <scope>NUCLEOTIDE SEQUENCE [LARGE SCALE GENOMIC DNA]</scope>
    <source>
        <strain evidence="2">C18/9</strain>
    </source>
</reference>
<keyword evidence="2" id="KW-1185">Reference proteome</keyword>
<dbReference type="EMBL" id="FUEG01000007">
    <property type="protein sequence ID" value="SJL06734.1"/>
    <property type="molecule type" value="Genomic_DNA"/>
</dbReference>
<dbReference type="OMA" id="YHASKQQ"/>
<proteinExistence type="predicted"/>
<evidence type="ECO:0000313" key="1">
    <source>
        <dbReference type="EMBL" id="SJL06734.1"/>
    </source>
</evidence>
<accession>A0A284RD99</accession>
<evidence type="ECO:0008006" key="3">
    <source>
        <dbReference type="Google" id="ProtNLM"/>
    </source>
</evidence>
<gene>
    <name evidence="1" type="ORF">ARMOST_10076</name>
</gene>
<protein>
    <recommendedName>
        <fullName evidence="3">VPS37 C-terminal domain-containing protein</fullName>
    </recommendedName>
</protein>
<sequence length="114" mass="13543">MPTDQPLTWRDFLDNPNPLLAALAREIRDTPAQVWAHRKYYSLHQEELQDKARTHAHVWQERNWNLLAGEQTILMERAQASQACYHASKQQELVDKEKLWHKKKKQTLAQSFQI</sequence>